<evidence type="ECO:0000313" key="1">
    <source>
        <dbReference type="EMBL" id="JAD89544.1"/>
    </source>
</evidence>
<dbReference type="Pfam" id="PF25102">
    <property type="entry name" value="DUF7810"/>
    <property type="match status" value="1"/>
</dbReference>
<dbReference type="PANTHER" id="PTHR35736">
    <property type="entry name" value="EXPRESSED PROTEIN"/>
    <property type="match status" value="1"/>
</dbReference>
<name>A0A0A9DLS2_ARUDO</name>
<reference evidence="1" key="1">
    <citation type="submission" date="2014-09" db="EMBL/GenBank/DDBJ databases">
        <authorList>
            <person name="Magalhaes I.L.F."/>
            <person name="Oliveira U."/>
            <person name="Santos F.R."/>
            <person name="Vidigal T.H.D.A."/>
            <person name="Brescovit A.D."/>
            <person name="Santos A.J."/>
        </authorList>
    </citation>
    <scope>NUCLEOTIDE SEQUENCE</scope>
    <source>
        <tissue evidence="1">Shoot tissue taken approximately 20 cm above the soil surface</tissue>
    </source>
</reference>
<dbReference type="PANTHER" id="PTHR35736:SF1">
    <property type="entry name" value="EXPRESSED PROTEIN"/>
    <property type="match status" value="1"/>
</dbReference>
<dbReference type="InterPro" id="IPR056712">
    <property type="entry name" value="DUF7810"/>
</dbReference>
<dbReference type="EMBL" id="GBRH01208351">
    <property type="protein sequence ID" value="JAD89544.1"/>
    <property type="molecule type" value="Transcribed_RNA"/>
</dbReference>
<dbReference type="AlphaFoldDB" id="A0A0A9DLS2"/>
<accession>A0A0A9DLS2</accession>
<sequence>MRQMFYVVTGIAGRIRLSEKVNIRSWHAEIVLLIHNTRFDVTTDAVGIQFFLKNVHPGIIASASALFGSPYSLHARPNTFGELMRAIISPSRAVQEAVEWYRSRYYFAYAHGDAKVWIIICLHELKETVVNCPYSL</sequence>
<protein>
    <submittedName>
        <fullName evidence="1">Uncharacterized protein</fullName>
    </submittedName>
</protein>
<proteinExistence type="predicted"/>
<organism evidence="1">
    <name type="scientific">Arundo donax</name>
    <name type="common">Giant reed</name>
    <name type="synonym">Donax arundinaceus</name>
    <dbReference type="NCBI Taxonomy" id="35708"/>
    <lineage>
        <taxon>Eukaryota</taxon>
        <taxon>Viridiplantae</taxon>
        <taxon>Streptophyta</taxon>
        <taxon>Embryophyta</taxon>
        <taxon>Tracheophyta</taxon>
        <taxon>Spermatophyta</taxon>
        <taxon>Magnoliopsida</taxon>
        <taxon>Liliopsida</taxon>
        <taxon>Poales</taxon>
        <taxon>Poaceae</taxon>
        <taxon>PACMAD clade</taxon>
        <taxon>Arundinoideae</taxon>
        <taxon>Arundineae</taxon>
        <taxon>Arundo</taxon>
    </lineage>
</organism>
<reference evidence="1" key="2">
    <citation type="journal article" date="2015" name="Data Brief">
        <title>Shoot transcriptome of the giant reed, Arundo donax.</title>
        <authorList>
            <person name="Barrero R.A."/>
            <person name="Guerrero F.D."/>
            <person name="Moolhuijzen P."/>
            <person name="Goolsby J.A."/>
            <person name="Tidwell J."/>
            <person name="Bellgard S.E."/>
            <person name="Bellgard M.I."/>
        </authorList>
    </citation>
    <scope>NUCLEOTIDE SEQUENCE</scope>
    <source>
        <tissue evidence="1">Shoot tissue taken approximately 20 cm above the soil surface</tissue>
    </source>
</reference>